<keyword evidence="3" id="KW-1185">Reference proteome</keyword>
<evidence type="ECO:0000313" key="2">
    <source>
        <dbReference type="EMBL" id="PHU38188.1"/>
    </source>
</evidence>
<organism evidence="2 3">
    <name type="scientific">Agathobacter ruminis</name>
    <dbReference type="NCBI Taxonomy" id="1712665"/>
    <lineage>
        <taxon>Bacteria</taxon>
        <taxon>Bacillati</taxon>
        <taxon>Bacillota</taxon>
        <taxon>Clostridia</taxon>
        <taxon>Lachnospirales</taxon>
        <taxon>Lachnospiraceae</taxon>
        <taxon>Agathobacter</taxon>
    </lineage>
</organism>
<protein>
    <submittedName>
        <fullName evidence="2">Uncharacterized protein</fullName>
    </submittedName>
</protein>
<keyword evidence="1" id="KW-0812">Transmembrane</keyword>
<evidence type="ECO:0000313" key="3">
    <source>
        <dbReference type="Proteomes" id="UP000224563"/>
    </source>
</evidence>
<dbReference type="InterPro" id="IPR015943">
    <property type="entry name" value="WD40/YVTN_repeat-like_dom_sf"/>
</dbReference>
<sequence length="519" mass="56620">MNLQEDNKQKKQQLHKIWFELVLLVTTLIVVTIVFVGRDRFVSTFLNLKGDHIVVAQAGGAPKLSGYGSVCVKTDDLDGTNGRSSLQTEASIVCQPQVALEPGDYYIHLQGHTGDETVHSGGALKVLIGNQKKTCILSNEEMEYYFYLNLSEPVTELYMSWSNDQSMPVISDFQVIKLVDGTDVSALKQGAFHPNAKVKNASLTQEQSLCELATDMVAAGTTLYYATDKSIYAYDAATQKSKPQLVATMSNPVLQLQYDSKNSELIALLESGVATVSTKNGAIAELGGYHFKGAVNELTIAGNLWFAVEGEAGLEIFSREGSTLTRLSALQEQYDFALQSAVCVDDYLYISAGSRILIYAVADPSHPYYMGRITTAGVVGTMEAKDEKLYVATQHDDVTSARGYEGAPGYGSGYGLLVYDITQRDLPVVIDGWRMDGLGNKSSGRVGIKTEGNRVYLSLKEYGIHALTFGYDGVADTDTLIRLKAHPKAKLTKIVSCNGKLFVMAHGLGIFEMQYTKED</sequence>
<accession>A0A2G3E4I7</accession>
<gene>
    <name evidence="2" type="ORF">CSX02_04040</name>
</gene>
<keyword evidence="1" id="KW-0472">Membrane</keyword>
<keyword evidence="1" id="KW-1133">Transmembrane helix</keyword>
<evidence type="ECO:0000256" key="1">
    <source>
        <dbReference type="SAM" id="Phobius"/>
    </source>
</evidence>
<name>A0A2G3E4I7_9FIRM</name>
<feature type="transmembrane region" description="Helical" evidence="1">
    <location>
        <begin position="17"/>
        <end position="37"/>
    </location>
</feature>
<dbReference type="Gene3D" id="2.130.10.10">
    <property type="entry name" value="YVTN repeat-like/Quinoprotein amine dehydrogenase"/>
    <property type="match status" value="1"/>
</dbReference>
<dbReference type="SUPFAM" id="SSF101898">
    <property type="entry name" value="NHL repeat"/>
    <property type="match status" value="1"/>
</dbReference>
<dbReference type="Proteomes" id="UP000224563">
    <property type="component" value="Unassembled WGS sequence"/>
</dbReference>
<comment type="caution">
    <text evidence="2">The sequence shown here is derived from an EMBL/GenBank/DDBJ whole genome shotgun (WGS) entry which is preliminary data.</text>
</comment>
<reference evidence="2 3" key="1">
    <citation type="submission" date="2017-10" db="EMBL/GenBank/DDBJ databases">
        <title>Resolving the taxonomy of Roseburia spp., Eubacterium rectale and Agathobacter spp. through phylogenomic analysis.</title>
        <authorList>
            <person name="Sheridan P.O."/>
            <person name="Walker A.W."/>
            <person name="Duncan S.H."/>
            <person name="Scott K.P."/>
            <person name="Toole P.W.O."/>
            <person name="Luis P."/>
            <person name="Flint H.J."/>
        </authorList>
    </citation>
    <scope>NUCLEOTIDE SEQUENCE [LARGE SCALE GENOMIC DNA]</scope>
    <source>
        <strain evidence="2 3">JK623</strain>
    </source>
</reference>
<reference evidence="2 3" key="2">
    <citation type="submission" date="2017-10" db="EMBL/GenBank/DDBJ databases">
        <authorList>
            <person name="Banno H."/>
            <person name="Chua N.-H."/>
        </authorList>
    </citation>
    <scope>NUCLEOTIDE SEQUENCE [LARGE SCALE GENOMIC DNA]</scope>
    <source>
        <strain evidence="2 3">JK623</strain>
    </source>
</reference>
<proteinExistence type="predicted"/>
<dbReference type="EMBL" id="PDYG01000014">
    <property type="protein sequence ID" value="PHU38188.1"/>
    <property type="molecule type" value="Genomic_DNA"/>
</dbReference>
<dbReference type="AlphaFoldDB" id="A0A2G3E4I7"/>
<dbReference type="RefSeq" id="WP_099385732.1">
    <property type="nucleotide sequence ID" value="NZ_JANSWH010000080.1"/>
</dbReference>